<sequence>MKFMGEKQPVAKPAPPAVIEYDLAPAKTKVAEYLAQLKK</sequence>
<feature type="non-terminal residue" evidence="1">
    <location>
        <position position="39"/>
    </location>
</feature>
<comment type="caution">
    <text evidence="1">The sequence shown here is derived from an EMBL/GenBank/DDBJ whole genome shotgun (WGS) entry which is preliminary data.</text>
</comment>
<evidence type="ECO:0000313" key="1">
    <source>
        <dbReference type="EMBL" id="GAG25950.1"/>
    </source>
</evidence>
<gene>
    <name evidence="1" type="ORF">S01H1_53680</name>
</gene>
<reference evidence="1" key="1">
    <citation type="journal article" date="2014" name="Front. Microbiol.">
        <title>High frequency of phylogenetically diverse reductive dehalogenase-homologous genes in deep subseafloor sedimentary metagenomes.</title>
        <authorList>
            <person name="Kawai M."/>
            <person name="Futagami T."/>
            <person name="Toyoda A."/>
            <person name="Takaki Y."/>
            <person name="Nishi S."/>
            <person name="Hori S."/>
            <person name="Arai W."/>
            <person name="Tsubouchi T."/>
            <person name="Morono Y."/>
            <person name="Uchiyama I."/>
            <person name="Ito T."/>
            <person name="Fujiyama A."/>
            <person name="Inagaki F."/>
            <person name="Takami H."/>
        </authorList>
    </citation>
    <scope>NUCLEOTIDE SEQUENCE</scope>
    <source>
        <strain evidence="1">Expedition CK06-06</strain>
    </source>
</reference>
<accession>X0W5Y6</accession>
<name>X0W5Y6_9ZZZZ</name>
<dbReference type="AlphaFoldDB" id="X0W5Y6"/>
<protein>
    <submittedName>
        <fullName evidence="1">Uncharacterized protein</fullName>
    </submittedName>
</protein>
<organism evidence="1">
    <name type="scientific">marine sediment metagenome</name>
    <dbReference type="NCBI Taxonomy" id="412755"/>
    <lineage>
        <taxon>unclassified sequences</taxon>
        <taxon>metagenomes</taxon>
        <taxon>ecological metagenomes</taxon>
    </lineage>
</organism>
<proteinExistence type="predicted"/>
<dbReference type="EMBL" id="BARS01034772">
    <property type="protein sequence ID" value="GAG25950.1"/>
    <property type="molecule type" value="Genomic_DNA"/>
</dbReference>